<evidence type="ECO:0000256" key="6">
    <source>
        <dbReference type="ARBA" id="ARBA00022691"/>
    </source>
</evidence>
<keyword evidence="5 11" id="KW-0808">Transferase</keyword>
<dbReference type="Proteomes" id="UP000009168">
    <property type="component" value="Unassembled WGS sequence"/>
</dbReference>
<dbReference type="OrthoDB" id="1649088at2759"/>
<dbReference type="GO" id="GO:0090560">
    <property type="term" value="F:2-(3-amino-3-carboxypropyl)histidine synthase activity"/>
    <property type="evidence" value="ECO:0007669"/>
    <property type="project" value="UniProtKB-UniRule"/>
</dbReference>
<dbReference type="PIRSF" id="PIRSF004967">
    <property type="entry name" value="DPH1"/>
    <property type="match status" value="1"/>
</dbReference>
<evidence type="ECO:0000256" key="9">
    <source>
        <dbReference type="ARBA" id="ARBA00023014"/>
    </source>
</evidence>
<keyword evidence="6 11" id="KW-0949">S-adenosyl-L-methionine</keyword>
<dbReference type="AlphaFoldDB" id="A4VCZ6"/>
<dbReference type="EMBL" id="GG662471">
    <property type="protein sequence ID" value="EDK31402.2"/>
    <property type="molecule type" value="Genomic_DNA"/>
</dbReference>
<evidence type="ECO:0000256" key="11">
    <source>
        <dbReference type="PIRNR" id="PIRNR004967"/>
    </source>
</evidence>
<keyword evidence="7" id="KW-0479">Metal-binding</keyword>
<evidence type="ECO:0000313" key="13">
    <source>
        <dbReference type="Proteomes" id="UP000009168"/>
    </source>
</evidence>
<dbReference type="PANTHER" id="PTHR10762:SF1">
    <property type="entry name" value="2-(3-AMINO-3-CARBOXYPROPYL)HISTIDINE SYNTHASE SUBUNIT 1"/>
    <property type="match status" value="1"/>
</dbReference>
<dbReference type="InterPro" id="IPR042264">
    <property type="entry name" value="DPH1/DPH2_2"/>
</dbReference>
<dbReference type="STRING" id="312017.A4VCZ6"/>
<accession>A4VCZ6</accession>
<dbReference type="Gene3D" id="3.40.50.11850">
    <property type="entry name" value="Diphthamide synthesis DPH1/DPH2 domain 2"/>
    <property type="match status" value="1"/>
</dbReference>
<dbReference type="InParanoid" id="A4VCZ6"/>
<evidence type="ECO:0000256" key="1">
    <source>
        <dbReference type="ARBA" id="ARBA00005156"/>
    </source>
</evidence>
<dbReference type="NCBIfam" id="TIGR00322">
    <property type="entry name" value="diphth2_R"/>
    <property type="match status" value="1"/>
</dbReference>
<keyword evidence="8" id="KW-0408">Iron</keyword>
<comment type="cofactor">
    <cofactor evidence="11">
        <name>[4Fe-4S] cluster</name>
        <dbReference type="ChEBI" id="CHEBI:49883"/>
    </cofactor>
    <text evidence="11">Binds 1 [4Fe-4S] cluster per subunit. The cluster is coordinated with 3 cysteines and an exchangeable S-adenosyl-L-methionine.</text>
</comment>
<dbReference type="HOGENOM" id="CLU_037146_1_1_1"/>
<reference evidence="13" key="1">
    <citation type="journal article" date="2006" name="PLoS Biol.">
        <title>Macronuclear genome sequence of the ciliate Tetrahymena thermophila, a model eukaryote.</title>
        <authorList>
            <person name="Eisen J.A."/>
            <person name="Coyne R.S."/>
            <person name="Wu M."/>
            <person name="Wu D."/>
            <person name="Thiagarajan M."/>
            <person name="Wortman J.R."/>
            <person name="Badger J.H."/>
            <person name="Ren Q."/>
            <person name="Amedeo P."/>
            <person name="Jones K.M."/>
            <person name="Tallon L.J."/>
            <person name="Delcher A.L."/>
            <person name="Salzberg S.L."/>
            <person name="Silva J.C."/>
            <person name="Haas B.J."/>
            <person name="Majoros W.H."/>
            <person name="Farzad M."/>
            <person name="Carlton J.M."/>
            <person name="Smith R.K. Jr."/>
            <person name="Garg J."/>
            <person name="Pearlman R.E."/>
            <person name="Karrer K.M."/>
            <person name="Sun L."/>
            <person name="Manning G."/>
            <person name="Elde N.C."/>
            <person name="Turkewitz A.P."/>
            <person name="Asai D.J."/>
            <person name="Wilkes D.E."/>
            <person name="Wang Y."/>
            <person name="Cai H."/>
            <person name="Collins K."/>
            <person name="Stewart B.A."/>
            <person name="Lee S.R."/>
            <person name="Wilamowska K."/>
            <person name="Weinberg Z."/>
            <person name="Ruzzo W.L."/>
            <person name="Wloga D."/>
            <person name="Gaertig J."/>
            <person name="Frankel J."/>
            <person name="Tsao C.-C."/>
            <person name="Gorovsky M.A."/>
            <person name="Keeling P.J."/>
            <person name="Waller R.F."/>
            <person name="Patron N.J."/>
            <person name="Cherry J.M."/>
            <person name="Stover N.A."/>
            <person name="Krieger C.J."/>
            <person name="del Toro C."/>
            <person name="Ryder H.F."/>
            <person name="Williamson S.C."/>
            <person name="Barbeau R.A."/>
            <person name="Hamilton E.P."/>
            <person name="Orias E."/>
        </authorList>
    </citation>
    <scope>NUCLEOTIDE SEQUENCE [LARGE SCALE GENOMIC DNA]</scope>
    <source>
        <strain evidence="13">SB210</strain>
    </source>
</reference>
<dbReference type="FunFam" id="3.40.50.11840:FF:000001">
    <property type="entry name" value="2-(3-amino-3-carboxypropyl)histidine synthase subunit 1"/>
    <property type="match status" value="1"/>
</dbReference>
<dbReference type="InterPro" id="IPR042265">
    <property type="entry name" value="DPH1/DPH2_3"/>
</dbReference>
<dbReference type="GO" id="GO:0051539">
    <property type="term" value="F:4 iron, 4 sulfur cluster binding"/>
    <property type="evidence" value="ECO:0007669"/>
    <property type="project" value="UniProtKB-UniRule"/>
</dbReference>
<evidence type="ECO:0000256" key="10">
    <source>
        <dbReference type="ARBA" id="ARBA00048403"/>
    </source>
</evidence>
<comment type="similarity">
    <text evidence="2 11">Belongs to the DPH1/DPH2 family. DPH1 subfamily.</text>
</comment>
<dbReference type="FunFam" id="3.40.50.11860:FF:000002">
    <property type="entry name" value="2-(3-amino-3-carboxypropyl)histidine synthase subunit 1"/>
    <property type="match status" value="1"/>
</dbReference>
<comment type="pathway">
    <text evidence="1 11">Protein modification; peptidyl-diphthamide biosynthesis.</text>
</comment>
<name>A4VCZ6_TETTS</name>
<keyword evidence="13" id="KW-1185">Reference proteome</keyword>
<evidence type="ECO:0000256" key="7">
    <source>
        <dbReference type="ARBA" id="ARBA00022723"/>
    </source>
</evidence>
<dbReference type="GO" id="GO:0046872">
    <property type="term" value="F:metal ion binding"/>
    <property type="evidence" value="ECO:0007669"/>
    <property type="project" value="UniProtKB-KW"/>
</dbReference>
<evidence type="ECO:0000256" key="8">
    <source>
        <dbReference type="ARBA" id="ARBA00023004"/>
    </source>
</evidence>
<dbReference type="Gene3D" id="3.40.50.11860">
    <property type="entry name" value="Diphthamide synthesis DPH1/DPH2 domain 3"/>
    <property type="match status" value="1"/>
</dbReference>
<dbReference type="Gene3D" id="3.40.50.11840">
    <property type="entry name" value="Diphthamide synthesis DPH1/DPH2 domain 1"/>
    <property type="match status" value="1"/>
</dbReference>
<evidence type="ECO:0000256" key="2">
    <source>
        <dbReference type="ARBA" id="ARBA00010173"/>
    </source>
</evidence>
<keyword evidence="11" id="KW-0004">4Fe-4S</keyword>
<dbReference type="Pfam" id="PF01866">
    <property type="entry name" value="Diphthamide_syn"/>
    <property type="match status" value="1"/>
</dbReference>
<dbReference type="InterPro" id="IPR016435">
    <property type="entry name" value="DPH1/DPH2"/>
</dbReference>
<keyword evidence="9" id="KW-0411">Iron-sulfur</keyword>
<dbReference type="GeneID" id="7833752"/>
<dbReference type="KEGG" id="tet:TTHERM_00658959"/>
<evidence type="ECO:0000313" key="12">
    <source>
        <dbReference type="EMBL" id="EDK31402.2"/>
    </source>
</evidence>
<comment type="function">
    <text evidence="11">Catalyzes the first step of diphthamide biosynthesis, a post-translational modification of histidine which occurs in elongation factor 2.</text>
</comment>
<evidence type="ECO:0000256" key="5">
    <source>
        <dbReference type="ARBA" id="ARBA00022679"/>
    </source>
</evidence>
<dbReference type="EC" id="2.5.1.108" evidence="3 11"/>
<dbReference type="PANTHER" id="PTHR10762">
    <property type="entry name" value="DIPHTHAMIDE BIOSYNTHESIS PROTEIN"/>
    <property type="match status" value="1"/>
</dbReference>
<dbReference type="eggNOG" id="KOG2648">
    <property type="taxonomic scope" value="Eukaryota"/>
</dbReference>
<evidence type="ECO:0000256" key="3">
    <source>
        <dbReference type="ARBA" id="ARBA00012221"/>
    </source>
</evidence>
<dbReference type="FunFam" id="3.40.50.11850:FF:000002">
    <property type="entry name" value="2-(3-amino-3-carboxypropyl)histidine synthase subunit 1"/>
    <property type="match status" value="1"/>
</dbReference>
<dbReference type="InterPro" id="IPR035435">
    <property type="entry name" value="DPH1/DPH2_euk_archaea"/>
</dbReference>
<dbReference type="GO" id="GO:0017183">
    <property type="term" value="P:protein histidyl modification to diphthamide"/>
    <property type="evidence" value="ECO:0007669"/>
    <property type="project" value="UniProtKB-UniRule"/>
</dbReference>
<dbReference type="SFLD" id="SFLDS00032">
    <property type="entry name" value="Radical_SAM_3-amino-3-carboxyp"/>
    <property type="match status" value="1"/>
</dbReference>
<comment type="catalytic activity">
    <reaction evidence="10 11">
        <text>L-histidyl-[translation elongation factor 2] + S-adenosyl-L-methionine = 2-[(3S)-amino-3-carboxypropyl]-L-histidyl-[translation elongation factor 2] + S-methyl-5'-thioadenosine + H(+)</text>
        <dbReference type="Rhea" id="RHEA:36783"/>
        <dbReference type="Rhea" id="RHEA-COMP:9748"/>
        <dbReference type="Rhea" id="RHEA-COMP:9749"/>
        <dbReference type="ChEBI" id="CHEBI:15378"/>
        <dbReference type="ChEBI" id="CHEBI:17509"/>
        <dbReference type="ChEBI" id="CHEBI:29979"/>
        <dbReference type="ChEBI" id="CHEBI:59789"/>
        <dbReference type="ChEBI" id="CHEBI:73995"/>
        <dbReference type="EC" id="2.5.1.108"/>
    </reaction>
</comment>
<organism evidence="12 13">
    <name type="scientific">Tetrahymena thermophila (strain SB210)</name>
    <dbReference type="NCBI Taxonomy" id="312017"/>
    <lineage>
        <taxon>Eukaryota</taxon>
        <taxon>Sar</taxon>
        <taxon>Alveolata</taxon>
        <taxon>Ciliophora</taxon>
        <taxon>Intramacronucleata</taxon>
        <taxon>Oligohymenophorea</taxon>
        <taxon>Hymenostomatida</taxon>
        <taxon>Tetrahymenina</taxon>
        <taxon>Tetrahymenidae</taxon>
        <taxon>Tetrahymena</taxon>
    </lineage>
</organism>
<proteinExistence type="inferred from homology"/>
<dbReference type="UniPathway" id="UPA00559"/>
<dbReference type="InterPro" id="IPR042263">
    <property type="entry name" value="DPH1/DPH2_1"/>
</dbReference>
<gene>
    <name evidence="12" type="ORF">TTHERM_00658959</name>
</gene>
<sequence>MAEQQQQQGQQAEQNAEELSVKQVKQPIKRFINQIPPEILDNQLLNEAIKILPSHYNFEIHKSIWRIIERKEQLGKDNIIVTLQFPEGLMLFACLIADILQNFAQCECIIMGDVTYGACCVDDLGAKDLGSDFLIHYGHSCLVPITDTCTKTLYVFVEIAIDMNHWLETVRLNFPNKSDIINLMGTVQFNTIMFESKKILESEGYNIVMPQEKPRSAGEVLGCTSPKLPVNTSGKNIVLFLCDGRFHMEATMIANPEYQFYQYNPYSKALTIESYDHKMMLDIRYKEVQKSQKINKRVGIIMGTLGRQGSPHILKRIEDLLKEKNVDYFVLLVSELNFQQLELVADEVDFFVQISCPRLSVDWGAAFSKPLLNPYEFFVAMKQIDWKSIYPMDNYSNNGEMWTNYFHKNKGKKCNEECQQGACTCNSKKNKIRIKYE</sequence>
<dbReference type="FunCoup" id="A4VCZ6">
    <property type="interactions" value="414"/>
</dbReference>
<dbReference type="RefSeq" id="XP_001471008.2">
    <property type="nucleotide sequence ID" value="XM_001470958.2"/>
</dbReference>
<evidence type="ECO:0000256" key="4">
    <source>
        <dbReference type="ARBA" id="ARBA00021915"/>
    </source>
</evidence>
<protein>
    <recommendedName>
        <fullName evidence="4 11">2-(3-amino-3-carboxypropyl)histidine synthase subunit 1</fullName>
        <ecNumber evidence="3 11">2.5.1.108</ecNumber>
    </recommendedName>
</protein>